<dbReference type="GO" id="GO:0032259">
    <property type="term" value="P:methylation"/>
    <property type="evidence" value="ECO:0007669"/>
    <property type="project" value="UniProtKB-KW"/>
</dbReference>
<keyword evidence="3" id="KW-1185">Reference proteome</keyword>
<dbReference type="InterPro" id="IPR029063">
    <property type="entry name" value="SAM-dependent_MTases_sf"/>
</dbReference>
<dbReference type="PIRSF" id="PIRSF017393">
    <property type="entry name" value="MTase_SAV2177"/>
    <property type="match status" value="1"/>
</dbReference>
<dbReference type="EC" id="2.1.1.-" evidence="2"/>
<name>A0ABU8N482_9PSEU</name>
<dbReference type="RefSeq" id="WP_337712972.1">
    <property type="nucleotide sequence ID" value="NZ_JBBEGL010000002.1"/>
</dbReference>
<evidence type="ECO:0000256" key="1">
    <source>
        <dbReference type="SAM" id="MobiDB-lite"/>
    </source>
</evidence>
<dbReference type="GO" id="GO:0008168">
    <property type="term" value="F:methyltransferase activity"/>
    <property type="evidence" value="ECO:0007669"/>
    <property type="project" value="UniProtKB-KW"/>
</dbReference>
<feature type="region of interest" description="Disordered" evidence="1">
    <location>
        <begin position="1"/>
        <end position="27"/>
    </location>
</feature>
<keyword evidence="2" id="KW-0808">Transferase</keyword>
<reference evidence="2 3" key="1">
    <citation type="submission" date="2024-03" db="EMBL/GenBank/DDBJ databases">
        <title>Actinomycetospora sp. OC33-EN06, a novel actinomycete isolated from wild orchid (Aerides multiflora).</title>
        <authorList>
            <person name="Suriyachadkun C."/>
        </authorList>
    </citation>
    <scope>NUCLEOTIDE SEQUENCE [LARGE SCALE GENOMIC DNA]</scope>
    <source>
        <strain evidence="2 3">OC33-EN06</strain>
    </source>
</reference>
<keyword evidence="2" id="KW-0489">Methyltransferase</keyword>
<dbReference type="EMBL" id="JBBEGL010000002">
    <property type="protein sequence ID" value="MEJ2886493.1"/>
    <property type="molecule type" value="Genomic_DNA"/>
</dbReference>
<sequence length="277" mass="29571">MTDLDPVGSDDEDRDDDRADDEETPPNMARVFDFALGGSENLEVDREFSAEVDAMMPGMSALCRAHRRFSAAVVDHWAADGVDQFLELGSGLPTVDHVHSRARWVHPGARVAYVDWDARTVAHARRLLSGVDGVSVLHADVGDAAAVLTAPEVRDLLDLARPVGVLAVGVLHYLLDDAAAADAVRVYAEALAPGSGLAISHLTSVGRPDIHTWATMNHGGWSYAPRLRGPDEMSPWLEGFTVVGPGWVSAPHWRPDAPAPGADVTGSGLWGVVARRG</sequence>
<dbReference type="Proteomes" id="UP001370100">
    <property type="component" value="Unassembled WGS sequence"/>
</dbReference>
<gene>
    <name evidence="2" type="ORF">WCD41_08515</name>
</gene>
<comment type="caution">
    <text evidence="2">The sequence shown here is derived from an EMBL/GenBank/DDBJ whole genome shotgun (WGS) entry which is preliminary data.</text>
</comment>
<protein>
    <submittedName>
        <fullName evidence="2">SAM-dependent methyltransferase</fullName>
        <ecNumber evidence="2">2.1.1.-</ecNumber>
    </submittedName>
</protein>
<accession>A0ABU8N482</accession>
<organism evidence="2 3">
    <name type="scientific">Actinomycetospora aeridis</name>
    <dbReference type="NCBI Taxonomy" id="3129231"/>
    <lineage>
        <taxon>Bacteria</taxon>
        <taxon>Bacillati</taxon>
        <taxon>Actinomycetota</taxon>
        <taxon>Actinomycetes</taxon>
        <taxon>Pseudonocardiales</taxon>
        <taxon>Pseudonocardiaceae</taxon>
        <taxon>Actinomycetospora</taxon>
    </lineage>
</organism>
<evidence type="ECO:0000313" key="2">
    <source>
        <dbReference type="EMBL" id="MEJ2886493.1"/>
    </source>
</evidence>
<evidence type="ECO:0000313" key="3">
    <source>
        <dbReference type="Proteomes" id="UP001370100"/>
    </source>
</evidence>
<feature type="compositionally biased region" description="Acidic residues" evidence="1">
    <location>
        <begin position="8"/>
        <end position="24"/>
    </location>
</feature>
<proteinExistence type="predicted"/>
<dbReference type="InterPro" id="IPR006764">
    <property type="entry name" value="SAM_dep_MeTrfase_SAV2177_type"/>
</dbReference>
<dbReference type="Gene3D" id="3.40.50.150">
    <property type="entry name" value="Vaccinia Virus protein VP39"/>
    <property type="match status" value="1"/>
</dbReference>
<dbReference type="SUPFAM" id="SSF53335">
    <property type="entry name" value="S-adenosyl-L-methionine-dependent methyltransferases"/>
    <property type="match status" value="1"/>
</dbReference>
<dbReference type="Pfam" id="PF04672">
    <property type="entry name" value="Methyltransf_19"/>
    <property type="match status" value="1"/>
</dbReference>